<name>A0A6J4K3W3_9BACT</name>
<feature type="compositionally biased region" description="Gly residues" evidence="1">
    <location>
        <begin position="34"/>
        <end position="44"/>
    </location>
</feature>
<proteinExistence type="predicted"/>
<evidence type="ECO:0000313" key="2">
    <source>
        <dbReference type="EMBL" id="CAA9295145.1"/>
    </source>
</evidence>
<organism evidence="2">
    <name type="scientific">uncultured Gemmatimonadaceae bacterium</name>
    <dbReference type="NCBI Taxonomy" id="246130"/>
    <lineage>
        <taxon>Bacteria</taxon>
        <taxon>Pseudomonadati</taxon>
        <taxon>Gemmatimonadota</taxon>
        <taxon>Gemmatimonadia</taxon>
        <taxon>Gemmatimonadales</taxon>
        <taxon>Gemmatimonadaceae</taxon>
        <taxon>environmental samples</taxon>
    </lineage>
</organism>
<dbReference type="AlphaFoldDB" id="A0A6J4K3W3"/>
<gene>
    <name evidence="2" type="ORF">AVDCRST_MAG11-423</name>
</gene>
<accession>A0A6J4K3W3</accession>
<reference evidence="2" key="1">
    <citation type="submission" date="2020-02" db="EMBL/GenBank/DDBJ databases">
        <authorList>
            <person name="Meier V. D."/>
        </authorList>
    </citation>
    <scope>NUCLEOTIDE SEQUENCE</scope>
    <source>
        <strain evidence="2">AVDCRST_MAG11</strain>
    </source>
</reference>
<dbReference type="EMBL" id="CADCTU010000095">
    <property type="protein sequence ID" value="CAA9295145.1"/>
    <property type="molecule type" value="Genomic_DNA"/>
</dbReference>
<sequence length="44" mass="4477">MGRDGDRADSQSGFARRRGGGVGAPSRDSAVGRSGWGGGRRSRG</sequence>
<evidence type="ECO:0000256" key="1">
    <source>
        <dbReference type="SAM" id="MobiDB-lite"/>
    </source>
</evidence>
<protein>
    <submittedName>
        <fullName evidence="2">Uncharacterized protein</fullName>
    </submittedName>
</protein>
<feature type="region of interest" description="Disordered" evidence="1">
    <location>
        <begin position="1"/>
        <end position="44"/>
    </location>
</feature>